<dbReference type="Proteomes" id="UP000189339">
    <property type="component" value="Unassembled WGS sequence"/>
</dbReference>
<dbReference type="InterPro" id="IPR053734">
    <property type="entry name" value="Phage_Head-Tail_Connect_sf"/>
</dbReference>
<dbReference type="Gene3D" id="2.40.10.180">
    <property type="entry name" value="Phage tail proteins"/>
    <property type="match status" value="1"/>
</dbReference>
<dbReference type="RefSeq" id="WP_076724754.1">
    <property type="nucleotide sequence ID" value="NZ_MSCW01000007.1"/>
</dbReference>
<dbReference type="OrthoDB" id="8410231at2"/>
<comment type="caution">
    <text evidence="1">The sequence shown here is derived from an EMBL/GenBank/DDBJ whole genome shotgun (WGS) entry which is preliminary data.</text>
</comment>
<accession>A0A1V2DRR4</accession>
<evidence type="ECO:0000313" key="1">
    <source>
        <dbReference type="EMBL" id="ONF43283.1"/>
    </source>
</evidence>
<keyword evidence="2" id="KW-1185">Reference proteome</keyword>
<dbReference type="AlphaFoldDB" id="A0A1V2DRR4"/>
<dbReference type="EMBL" id="MSCW01000007">
    <property type="protein sequence ID" value="ONF43283.1"/>
    <property type="molecule type" value="Genomic_DNA"/>
</dbReference>
<sequence length="107" mass="12368">MNSRARFARAIDSQFRHLGREATYIPATQAAMTIRVIARRPEQLFELGEGRVHGEDAELEFRVSEVPQPHRGDEIQLEGRVYRLEAEPRLDLHQLVWIAPALPVERE</sequence>
<protein>
    <submittedName>
        <fullName evidence="1">Uncharacterized protein</fullName>
    </submittedName>
</protein>
<reference evidence="1 2" key="1">
    <citation type="submission" date="2016-12" db="EMBL/GenBank/DDBJ databases">
        <title>Marinobacter lutaoensis whole genome sequencing.</title>
        <authorList>
            <person name="Verma A."/>
            <person name="Krishnamurthi S."/>
        </authorList>
    </citation>
    <scope>NUCLEOTIDE SEQUENCE [LARGE SCALE GENOMIC DNA]</scope>
    <source>
        <strain evidence="1 2">T5054</strain>
    </source>
</reference>
<dbReference type="GO" id="GO:0019068">
    <property type="term" value="P:virion assembly"/>
    <property type="evidence" value="ECO:0007669"/>
    <property type="project" value="InterPro"/>
</dbReference>
<gene>
    <name evidence="1" type="ORF">BTO32_11395</name>
</gene>
<organism evidence="1 2">
    <name type="scientific">Marinobacter lutaoensis</name>
    <dbReference type="NCBI Taxonomy" id="135739"/>
    <lineage>
        <taxon>Bacteria</taxon>
        <taxon>Pseudomonadati</taxon>
        <taxon>Pseudomonadota</taxon>
        <taxon>Gammaproteobacteria</taxon>
        <taxon>Pseudomonadales</taxon>
        <taxon>Marinobacteraceae</taxon>
        <taxon>Marinobacter</taxon>
    </lineage>
</organism>
<name>A0A1V2DRR4_9GAMM</name>
<dbReference type="Pfam" id="PF05354">
    <property type="entry name" value="Phage_attach"/>
    <property type="match status" value="1"/>
</dbReference>
<dbReference type="InterPro" id="IPR008018">
    <property type="entry name" value="Phage_tail_attach_FII"/>
</dbReference>
<proteinExistence type="predicted"/>
<dbReference type="STRING" id="135739.BTO32_11395"/>
<evidence type="ECO:0000313" key="2">
    <source>
        <dbReference type="Proteomes" id="UP000189339"/>
    </source>
</evidence>